<accession>A0A131Y965</accession>
<proteinExistence type="predicted"/>
<dbReference type="EMBL" id="GEDV01012693">
    <property type="protein sequence ID" value="JAP75864.1"/>
    <property type="molecule type" value="Transcribed_RNA"/>
</dbReference>
<sequence>MDVKTVFVLALSAVLADMAQGQCRRTVQCRSPCQLGVSLPGYCGICVCATQCPICPSRCYFRQGPGVCPTCASARLCYR</sequence>
<evidence type="ECO:0000256" key="1">
    <source>
        <dbReference type="SAM" id="SignalP"/>
    </source>
</evidence>
<organism evidence="2">
    <name type="scientific">Rhipicephalus appendiculatus</name>
    <name type="common">Brown ear tick</name>
    <dbReference type="NCBI Taxonomy" id="34631"/>
    <lineage>
        <taxon>Eukaryota</taxon>
        <taxon>Metazoa</taxon>
        <taxon>Ecdysozoa</taxon>
        <taxon>Arthropoda</taxon>
        <taxon>Chelicerata</taxon>
        <taxon>Arachnida</taxon>
        <taxon>Acari</taxon>
        <taxon>Parasitiformes</taxon>
        <taxon>Ixodida</taxon>
        <taxon>Ixodoidea</taxon>
        <taxon>Ixodidae</taxon>
        <taxon>Rhipicephalinae</taxon>
        <taxon>Rhipicephalus</taxon>
        <taxon>Rhipicephalus</taxon>
    </lineage>
</organism>
<name>A0A131Y965_RHIAP</name>
<protein>
    <submittedName>
        <fullName evidence="2">Uncharacterized protein</fullName>
    </submittedName>
</protein>
<evidence type="ECO:0000313" key="2">
    <source>
        <dbReference type="EMBL" id="JAP75864.1"/>
    </source>
</evidence>
<feature type="signal peptide" evidence="1">
    <location>
        <begin position="1"/>
        <end position="21"/>
    </location>
</feature>
<dbReference type="AlphaFoldDB" id="A0A131Y965"/>
<feature type="chain" id="PRO_5007284400" evidence="1">
    <location>
        <begin position="22"/>
        <end position="79"/>
    </location>
</feature>
<reference evidence="2" key="1">
    <citation type="journal article" date="2016" name="Ticks Tick Borne Dis.">
        <title>De novo assembly and annotation of the salivary gland transcriptome of Rhipicephalus appendiculatus male and female ticks during blood feeding.</title>
        <authorList>
            <person name="de Castro M.H."/>
            <person name="de Klerk D."/>
            <person name="Pienaar R."/>
            <person name="Latif A.A."/>
            <person name="Rees D.J."/>
            <person name="Mans B.J."/>
        </authorList>
    </citation>
    <scope>NUCLEOTIDE SEQUENCE</scope>
    <source>
        <tissue evidence="2">Salivary glands</tissue>
    </source>
</reference>
<keyword evidence="1" id="KW-0732">Signal</keyword>